<gene>
    <name evidence="2" type="ORF">SAMN05661044_01373</name>
</gene>
<keyword evidence="3" id="KW-1185">Reference proteome</keyword>
<keyword evidence="1" id="KW-1133">Transmembrane helix</keyword>
<dbReference type="OrthoDB" id="1491673at2"/>
<organism evidence="2 3">
    <name type="scientific">Olivibacter domesticus</name>
    <name type="common">Pseudosphingobacterium domesticum</name>
    <dbReference type="NCBI Taxonomy" id="407022"/>
    <lineage>
        <taxon>Bacteria</taxon>
        <taxon>Pseudomonadati</taxon>
        <taxon>Bacteroidota</taxon>
        <taxon>Sphingobacteriia</taxon>
        <taxon>Sphingobacteriales</taxon>
        <taxon>Sphingobacteriaceae</taxon>
        <taxon>Olivibacter</taxon>
    </lineage>
</organism>
<evidence type="ECO:0000313" key="3">
    <source>
        <dbReference type="Proteomes" id="UP000199421"/>
    </source>
</evidence>
<reference evidence="3" key="1">
    <citation type="submission" date="2016-10" db="EMBL/GenBank/DDBJ databases">
        <authorList>
            <person name="Varghese N."/>
            <person name="Submissions S."/>
        </authorList>
    </citation>
    <scope>NUCLEOTIDE SEQUENCE [LARGE SCALE GENOMIC DNA]</scope>
    <source>
        <strain evidence="3">DSM 18733</strain>
    </source>
</reference>
<keyword evidence="1" id="KW-0812">Transmembrane</keyword>
<evidence type="ECO:0000313" key="2">
    <source>
        <dbReference type="EMBL" id="SEK86861.1"/>
    </source>
</evidence>
<dbReference type="Gene3D" id="2.160.20.80">
    <property type="entry name" value="E3 ubiquitin-protein ligase SopA"/>
    <property type="match status" value="1"/>
</dbReference>
<evidence type="ECO:0000256" key="1">
    <source>
        <dbReference type="SAM" id="Phobius"/>
    </source>
</evidence>
<proteinExistence type="predicted"/>
<dbReference type="EMBL" id="FOAF01000001">
    <property type="protein sequence ID" value="SEK86861.1"/>
    <property type="molecule type" value="Genomic_DNA"/>
</dbReference>
<evidence type="ECO:0008006" key="4">
    <source>
        <dbReference type="Google" id="ProtNLM"/>
    </source>
</evidence>
<accession>A0A1H7KJ33</accession>
<feature type="transmembrane region" description="Helical" evidence="1">
    <location>
        <begin position="482"/>
        <end position="503"/>
    </location>
</feature>
<dbReference type="RefSeq" id="WP_093320749.1">
    <property type="nucleotide sequence ID" value="NZ_FOAF01000001.1"/>
</dbReference>
<name>A0A1H7KJ33_OLID1</name>
<protein>
    <recommendedName>
        <fullName evidence="4">Pentapeptide repeat-containing protein</fullName>
    </recommendedName>
</protein>
<keyword evidence="1" id="KW-0472">Membrane</keyword>
<sequence length="586" mass="69475">MEFIINIDNYKPLVQKDNCFVVDTEFIKKKSLETCQKIIIKDIKDKDLLLYILKVDLPKTRIEIRDCVFNTISIEKSTIDEVVLNTVEVSESKDGKFAPFKTFIDSSKFKYLWFYYCKLHNGMIVRKESEIESLSINNTIIDRSFTFINSKCKTIIVESSNVSEVIIERIDYPKENGRTEVDTINIFRSEGLKNIRVWEVTFKNLHIHKVILNKTERLTDHNNEIYIKTPHKYRDVEEIEISESTISSKTIIIFDDTKHLKFFDSSLSELILNYWHIDSLLFSNCRFSDSTYFGRSNQIKTINKSLVENCTFDDTFDMSSIRFKEEAFFRGLVFKKYPSFFYHNTIEENCKTDFQYSNLQNLVFQKIDFRFFSFKEFDITNVEFRECRWLSERKCFISRNLIFDDNNDITEIDELVKVKDIYSKLRMNAEKSSDFLNLGKFYISEQETKRKIHREKKDRIEFLLMSFHKVISSYGENFKKPLFLALCSIILFALLFIFTGFYVGDELVKYRLFSFQCSNISSTLRDFGYSLIYSLKNILPFQVSLNFYLHSDKSLPLSQTLELMHKIINLILATCFTAAFIKYLRK</sequence>
<dbReference type="Proteomes" id="UP000199421">
    <property type="component" value="Unassembled WGS sequence"/>
</dbReference>
<dbReference type="AlphaFoldDB" id="A0A1H7KJ33"/>